<organism evidence="2 3">
    <name type="scientific">Nonomuraea monospora</name>
    <dbReference type="NCBI Taxonomy" id="568818"/>
    <lineage>
        <taxon>Bacteria</taxon>
        <taxon>Bacillati</taxon>
        <taxon>Actinomycetota</taxon>
        <taxon>Actinomycetes</taxon>
        <taxon>Streptosporangiales</taxon>
        <taxon>Streptosporangiaceae</taxon>
        <taxon>Nonomuraea</taxon>
    </lineage>
</organism>
<comment type="caution">
    <text evidence="2">The sequence shown here is derived from an EMBL/GenBank/DDBJ whole genome shotgun (WGS) entry which is preliminary data.</text>
</comment>
<sequence length="98" mass="10353">MDGATVVAPLITRETLDLETPARAATASRVGLFTSLLGARERFPKRVGSGVRSSQGGGETQCFSGSGTVAGFRGRWGTDNGRSHSEKPLTRVFQRALS</sequence>
<evidence type="ECO:0000313" key="3">
    <source>
        <dbReference type="Proteomes" id="UP001499843"/>
    </source>
</evidence>
<reference evidence="3" key="1">
    <citation type="journal article" date="2019" name="Int. J. Syst. Evol. Microbiol.">
        <title>The Global Catalogue of Microorganisms (GCM) 10K type strain sequencing project: providing services to taxonomists for standard genome sequencing and annotation.</title>
        <authorList>
            <consortium name="The Broad Institute Genomics Platform"/>
            <consortium name="The Broad Institute Genome Sequencing Center for Infectious Disease"/>
            <person name="Wu L."/>
            <person name="Ma J."/>
        </authorList>
    </citation>
    <scope>NUCLEOTIDE SEQUENCE [LARGE SCALE GENOMIC DNA]</scope>
    <source>
        <strain evidence="3">JCM 16114</strain>
    </source>
</reference>
<name>A0ABN3CKN4_9ACTN</name>
<proteinExistence type="predicted"/>
<evidence type="ECO:0000256" key="1">
    <source>
        <dbReference type="SAM" id="MobiDB-lite"/>
    </source>
</evidence>
<keyword evidence="3" id="KW-1185">Reference proteome</keyword>
<feature type="region of interest" description="Disordered" evidence="1">
    <location>
        <begin position="46"/>
        <end position="98"/>
    </location>
</feature>
<protein>
    <submittedName>
        <fullName evidence="2">Uncharacterized protein</fullName>
    </submittedName>
</protein>
<evidence type="ECO:0000313" key="2">
    <source>
        <dbReference type="EMBL" id="GAA2209928.1"/>
    </source>
</evidence>
<accession>A0ABN3CKN4</accession>
<dbReference type="EMBL" id="BAAAQX010000014">
    <property type="protein sequence ID" value="GAA2209928.1"/>
    <property type="molecule type" value="Genomic_DNA"/>
</dbReference>
<dbReference type="Proteomes" id="UP001499843">
    <property type="component" value="Unassembled WGS sequence"/>
</dbReference>
<gene>
    <name evidence="2" type="ORF">GCM10009850_053870</name>
</gene>